<keyword evidence="4" id="KW-1185">Reference proteome</keyword>
<dbReference type="EMBL" id="BGPR01001123">
    <property type="protein sequence ID" value="GBM46114.1"/>
    <property type="molecule type" value="Genomic_DNA"/>
</dbReference>
<name>A0A4Y2G2K7_ARAVE</name>
<dbReference type="SUPFAM" id="SSF56801">
    <property type="entry name" value="Acetyl-CoA synthetase-like"/>
    <property type="match status" value="1"/>
</dbReference>
<keyword evidence="1" id="KW-0472">Membrane</keyword>
<evidence type="ECO:0000256" key="1">
    <source>
        <dbReference type="SAM" id="Phobius"/>
    </source>
</evidence>
<organism evidence="3 4">
    <name type="scientific">Araneus ventricosus</name>
    <name type="common">Orbweaver spider</name>
    <name type="synonym">Epeira ventricosa</name>
    <dbReference type="NCBI Taxonomy" id="182803"/>
    <lineage>
        <taxon>Eukaryota</taxon>
        <taxon>Metazoa</taxon>
        <taxon>Ecdysozoa</taxon>
        <taxon>Arthropoda</taxon>
        <taxon>Chelicerata</taxon>
        <taxon>Arachnida</taxon>
        <taxon>Araneae</taxon>
        <taxon>Araneomorphae</taxon>
        <taxon>Entelegynae</taxon>
        <taxon>Araneoidea</taxon>
        <taxon>Araneidae</taxon>
        <taxon>Araneus</taxon>
    </lineage>
</organism>
<dbReference type="OrthoDB" id="6432876at2759"/>
<evidence type="ECO:0000313" key="3">
    <source>
        <dbReference type="EMBL" id="GBM46114.1"/>
    </source>
</evidence>
<keyword evidence="1" id="KW-1133">Transmembrane helix</keyword>
<dbReference type="InterPro" id="IPR042099">
    <property type="entry name" value="ANL_N_sf"/>
</dbReference>
<dbReference type="GO" id="GO:0030729">
    <property type="term" value="F:acetoacetate-CoA ligase activity"/>
    <property type="evidence" value="ECO:0007669"/>
    <property type="project" value="TreeGrafter"/>
</dbReference>
<protein>
    <submittedName>
        <fullName evidence="3">Acetoacetyl-CoA synthetase</fullName>
    </submittedName>
</protein>
<proteinExistence type="predicted"/>
<dbReference type="AlphaFoldDB" id="A0A4Y2G2K7"/>
<dbReference type="Proteomes" id="UP000499080">
    <property type="component" value="Unassembled WGS sequence"/>
</dbReference>
<evidence type="ECO:0000313" key="4">
    <source>
        <dbReference type="Proteomes" id="UP000499080"/>
    </source>
</evidence>
<dbReference type="PANTHER" id="PTHR42921">
    <property type="entry name" value="ACETOACETYL-COA SYNTHETASE"/>
    <property type="match status" value="1"/>
</dbReference>
<keyword evidence="1" id="KW-0812">Transmembrane</keyword>
<sequence>MVIDLSIPLNDLPKWFEGAKLNLAENLLRNRDDRTALITTGEDRETKRVSYAEMYETVKLYAAAFRKFGIKKGDRITGYMSNREEPIFAMLGAVSIGAIWTGALPLIGAEAALNRFKQVSPRILITIDRFRNNEEEIEMLEKVKEIAKSDFFNNFIFFSLKI</sequence>
<dbReference type="Gene3D" id="3.40.50.12780">
    <property type="entry name" value="N-terminal domain of ligase-like"/>
    <property type="match status" value="1"/>
</dbReference>
<reference evidence="3 4" key="1">
    <citation type="journal article" date="2019" name="Sci. Rep.">
        <title>Orb-weaving spider Araneus ventricosus genome elucidates the spidroin gene catalogue.</title>
        <authorList>
            <person name="Kono N."/>
            <person name="Nakamura H."/>
            <person name="Ohtoshi R."/>
            <person name="Moran D.A.P."/>
            <person name="Shinohara A."/>
            <person name="Yoshida Y."/>
            <person name="Fujiwara M."/>
            <person name="Mori M."/>
            <person name="Tomita M."/>
            <person name="Arakawa K."/>
        </authorList>
    </citation>
    <scope>NUCLEOTIDE SEQUENCE [LARGE SCALE GENOMIC DNA]</scope>
</reference>
<dbReference type="PANTHER" id="PTHR42921:SF1">
    <property type="entry name" value="ACETOACETYL-COA SYNTHETASE"/>
    <property type="match status" value="1"/>
</dbReference>
<accession>A0A4Y2G2K7</accession>
<feature type="domain" description="AMP-dependent synthetase/ligase" evidence="2">
    <location>
        <begin position="29"/>
        <end position="144"/>
    </location>
</feature>
<evidence type="ECO:0000259" key="2">
    <source>
        <dbReference type="Pfam" id="PF00501"/>
    </source>
</evidence>
<gene>
    <name evidence="3" type="primary">AACS_26</name>
    <name evidence="3" type="ORF">AVEN_236130_1</name>
</gene>
<comment type="caution">
    <text evidence="3">The sequence shown here is derived from an EMBL/GenBank/DDBJ whole genome shotgun (WGS) entry which is preliminary data.</text>
</comment>
<feature type="transmembrane region" description="Helical" evidence="1">
    <location>
        <begin position="87"/>
        <end position="107"/>
    </location>
</feature>
<dbReference type="InterPro" id="IPR000873">
    <property type="entry name" value="AMP-dep_synth/lig_dom"/>
</dbReference>
<dbReference type="Pfam" id="PF00501">
    <property type="entry name" value="AMP-binding"/>
    <property type="match status" value="1"/>
</dbReference>